<dbReference type="PANTHER" id="PTHR31218">
    <property type="entry name" value="WAT1-RELATED PROTEIN"/>
    <property type="match status" value="1"/>
</dbReference>
<proteinExistence type="inferred from homology"/>
<gene>
    <name evidence="8" type="ORF">Ahy_B03g066021</name>
</gene>
<name>A0A445A341_ARAHY</name>
<evidence type="ECO:0000256" key="5">
    <source>
        <dbReference type="ARBA" id="ARBA00023136"/>
    </source>
</evidence>
<comment type="caution">
    <text evidence="6">Lacks conserved residue(s) required for the propagation of feature annotation.</text>
</comment>
<comment type="caution">
    <text evidence="8">The sequence shown here is derived from an EMBL/GenBank/DDBJ whole genome shotgun (WGS) entry which is preliminary data.</text>
</comment>
<keyword evidence="3 6" id="KW-0812">Transmembrane</keyword>
<evidence type="ECO:0000256" key="6">
    <source>
        <dbReference type="RuleBase" id="RU363077"/>
    </source>
</evidence>
<protein>
    <recommendedName>
        <fullName evidence="6">WAT1-related protein</fullName>
    </recommendedName>
</protein>
<dbReference type="Pfam" id="PF00892">
    <property type="entry name" value="EamA"/>
    <property type="match status" value="1"/>
</dbReference>
<evidence type="ECO:0000256" key="2">
    <source>
        <dbReference type="ARBA" id="ARBA00007635"/>
    </source>
</evidence>
<organism evidence="8 9">
    <name type="scientific">Arachis hypogaea</name>
    <name type="common">Peanut</name>
    <dbReference type="NCBI Taxonomy" id="3818"/>
    <lineage>
        <taxon>Eukaryota</taxon>
        <taxon>Viridiplantae</taxon>
        <taxon>Streptophyta</taxon>
        <taxon>Embryophyta</taxon>
        <taxon>Tracheophyta</taxon>
        <taxon>Spermatophyta</taxon>
        <taxon>Magnoliopsida</taxon>
        <taxon>eudicotyledons</taxon>
        <taxon>Gunneridae</taxon>
        <taxon>Pentapetalae</taxon>
        <taxon>rosids</taxon>
        <taxon>fabids</taxon>
        <taxon>Fabales</taxon>
        <taxon>Fabaceae</taxon>
        <taxon>Papilionoideae</taxon>
        <taxon>50 kb inversion clade</taxon>
        <taxon>dalbergioids sensu lato</taxon>
        <taxon>Dalbergieae</taxon>
        <taxon>Pterocarpus clade</taxon>
        <taxon>Arachis</taxon>
    </lineage>
</organism>
<feature type="transmembrane region" description="Helical" evidence="6">
    <location>
        <begin position="33"/>
        <end position="51"/>
    </location>
</feature>
<keyword evidence="9" id="KW-1185">Reference proteome</keyword>
<keyword evidence="4 6" id="KW-1133">Transmembrane helix</keyword>
<dbReference type="InterPro" id="IPR000620">
    <property type="entry name" value="EamA_dom"/>
</dbReference>
<dbReference type="GO" id="GO:0016020">
    <property type="term" value="C:membrane"/>
    <property type="evidence" value="ECO:0007669"/>
    <property type="project" value="UniProtKB-SubCell"/>
</dbReference>
<reference evidence="8 9" key="1">
    <citation type="submission" date="2019-01" db="EMBL/GenBank/DDBJ databases">
        <title>Sequencing of cultivated peanut Arachis hypogaea provides insights into genome evolution and oil improvement.</title>
        <authorList>
            <person name="Chen X."/>
        </authorList>
    </citation>
    <scope>NUCLEOTIDE SEQUENCE [LARGE SCALE GENOMIC DNA]</scope>
    <source>
        <strain evidence="9">cv. Fuhuasheng</strain>
        <tissue evidence="8">Leaves</tissue>
    </source>
</reference>
<dbReference type="InterPro" id="IPR037185">
    <property type="entry name" value="EmrE-like"/>
</dbReference>
<feature type="transmembrane region" description="Helical" evidence="6">
    <location>
        <begin position="58"/>
        <end position="78"/>
    </location>
</feature>
<dbReference type="GO" id="GO:0022857">
    <property type="term" value="F:transmembrane transporter activity"/>
    <property type="evidence" value="ECO:0007669"/>
    <property type="project" value="InterPro"/>
</dbReference>
<comment type="similarity">
    <text evidence="2 6">Belongs to the drug/metabolite transporter (DMT) superfamily. Plant drug/metabolite exporter (P-DME) (TC 2.A.7.4) family.</text>
</comment>
<evidence type="ECO:0000256" key="3">
    <source>
        <dbReference type="ARBA" id="ARBA00022692"/>
    </source>
</evidence>
<keyword evidence="5 6" id="KW-0472">Membrane</keyword>
<evidence type="ECO:0000256" key="4">
    <source>
        <dbReference type="ARBA" id="ARBA00022989"/>
    </source>
</evidence>
<evidence type="ECO:0000259" key="7">
    <source>
        <dbReference type="Pfam" id="PF00892"/>
    </source>
</evidence>
<evidence type="ECO:0000313" key="8">
    <source>
        <dbReference type="EMBL" id="RYR20785.1"/>
    </source>
</evidence>
<dbReference type="EMBL" id="SDMP01000013">
    <property type="protein sequence ID" value="RYR20785.1"/>
    <property type="molecule type" value="Genomic_DNA"/>
</dbReference>
<dbReference type="InterPro" id="IPR030184">
    <property type="entry name" value="WAT1-related"/>
</dbReference>
<dbReference type="AlphaFoldDB" id="A0A445A341"/>
<dbReference type="SUPFAM" id="SSF103481">
    <property type="entry name" value="Multidrug resistance efflux transporter EmrE"/>
    <property type="match status" value="1"/>
</dbReference>
<feature type="domain" description="EamA" evidence="7">
    <location>
        <begin position="31"/>
        <end position="103"/>
    </location>
</feature>
<evidence type="ECO:0000256" key="1">
    <source>
        <dbReference type="ARBA" id="ARBA00004141"/>
    </source>
</evidence>
<comment type="subcellular location">
    <subcellularLocation>
        <location evidence="1 6">Membrane</location>
        <topology evidence="1 6">Multi-pass membrane protein</topology>
    </subcellularLocation>
</comment>
<sequence length="126" mass="14135">MAHGKIDAEYVDDFISDHSPECRAGIKLEPFCFLSGIVGSRVVFLIIAWCIQMRGSLFVSIFNPLMLVLVLVAVAASFMLDEQLYLRSVIGVVLIVCGLYMVLWGKNKEMKKITQLLPSEIIQLQQ</sequence>
<accession>A0A445A341</accession>
<dbReference type="Proteomes" id="UP000289738">
    <property type="component" value="Chromosome B03"/>
</dbReference>
<evidence type="ECO:0000313" key="9">
    <source>
        <dbReference type="Proteomes" id="UP000289738"/>
    </source>
</evidence>
<feature type="transmembrane region" description="Helical" evidence="6">
    <location>
        <begin position="84"/>
        <end position="103"/>
    </location>
</feature>